<keyword evidence="3" id="KW-0378">Hydrolase</keyword>
<evidence type="ECO:0000256" key="9">
    <source>
        <dbReference type="SAM" id="Phobius"/>
    </source>
</evidence>
<name>A0ABR4N098_9FUNG</name>
<dbReference type="SMART" id="SM00014">
    <property type="entry name" value="acidPPc"/>
    <property type="match status" value="1"/>
</dbReference>
<keyword evidence="6 9" id="KW-0472">Membrane</keyword>
<evidence type="ECO:0000256" key="8">
    <source>
        <dbReference type="SAM" id="MobiDB-lite"/>
    </source>
</evidence>
<keyword evidence="12" id="KW-1185">Reference proteome</keyword>
<dbReference type="PANTHER" id="PTHR14969:SF28">
    <property type="entry name" value="DIHYDROSPHINGOSINE 1-PHOSPHATE PHOSPHATASE LCB3-RELATED"/>
    <property type="match status" value="1"/>
</dbReference>
<evidence type="ECO:0000256" key="5">
    <source>
        <dbReference type="ARBA" id="ARBA00022989"/>
    </source>
</evidence>
<reference evidence="11 12" key="1">
    <citation type="submission" date="2023-09" db="EMBL/GenBank/DDBJ databases">
        <title>Pangenome analysis of Batrachochytrium dendrobatidis and related Chytrids.</title>
        <authorList>
            <person name="Yacoub M.N."/>
            <person name="Stajich J.E."/>
            <person name="James T.Y."/>
        </authorList>
    </citation>
    <scope>NUCLEOTIDE SEQUENCE [LARGE SCALE GENOMIC DNA]</scope>
    <source>
        <strain evidence="11 12">JEL0888</strain>
    </source>
</reference>
<accession>A0ABR4N098</accession>
<protein>
    <submittedName>
        <fullName evidence="11">Long-chain base-1-phosphate phosphatase</fullName>
    </submittedName>
</protein>
<dbReference type="Proteomes" id="UP001527925">
    <property type="component" value="Unassembled WGS sequence"/>
</dbReference>
<dbReference type="EMBL" id="JADGIZ020000055">
    <property type="protein sequence ID" value="KAL2912919.1"/>
    <property type="molecule type" value="Genomic_DNA"/>
</dbReference>
<feature type="region of interest" description="Disordered" evidence="8">
    <location>
        <begin position="8"/>
        <end position="38"/>
    </location>
</feature>
<dbReference type="InterPro" id="IPR036938">
    <property type="entry name" value="PAP2/HPO_sf"/>
</dbReference>
<sequence length="495" mass="52085">MQLRTAAAHAALAGQSHTPSLRAKTEAAAYRPPHDARSTIAAPAAEPLGRRVLAADDSAAASADAVASATAESLELPLSLAALAARGSLKATVRRALLACVEAEAPLIARIQKRYSNPVTEAIAKAASALGTHEAYLVALPLMFWFVRDPLSSPARHYALGLLGVFAWANTGTSFLKDLLCLPRPPTSHVQRKAEHLSAAREYGFPSTHTGNAVGFSLFTALFWLRSFAGDPASLAWFTTVLVGYASIVAASRILKGMHSFVDVLGGAAIGLVVAYVFSMLVPHIESAMASDSGPTVPAVATLLALFALVAHPVPADACPCFDDSLCFLAAWSGAVAGVTHRIQLALASPQPVHAGAATDWTLLQLVASGARGAGRVAVAVTLLLAWRVGVKRLLPAIARGAARLTAPGRTRHGRRTSAPKHLLEARARQRKHAHEHAHEHAFDHSYGQARHASECGEFQLPRFSAAAFTRFVVYFGIGVISTDVVPRLCTALGL</sequence>
<evidence type="ECO:0000256" key="2">
    <source>
        <dbReference type="ARBA" id="ARBA00022692"/>
    </source>
</evidence>
<feature type="domain" description="Phosphatidic acid phosphatase type 2/haloperoxidase" evidence="10">
    <location>
        <begin position="160"/>
        <end position="279"/>
    </location>
</feature>
<evidence type="ECO:0000256" key="4">
    <source>
        <dbReference type="ARBA" id="ARBA00022824"/>
    </source>
</evidence>
<evidence type="ECO:0000259" key="10">
    <source>
        <dbReference type="SMART" id="SM00014"/>
    </source>
</evidence>
<dbReference type="Gene3D" id="1.20.144.10">
    <property type="entry name" value="Phosphatidic acid phosphatase type 2/haloperoxidase"/>
    <property type="match status" value="1"/>
</dbReference>
<keyword evidence="2 9" id="KW-0812">Transmembrane</keyword>
<keyword evidence="4" id="KW-0256">Endoplasmic reticulum</keyword>
<comment type="similarity">
    <text evidence="7">Belongs to the type 2 lipid phosphate phosphatase family.</text>
</comment>
<evidence type="ECO:0000256" key="1">
    <source>
        <dbReference type="ARBA" id="ARBA00004477"/>
    </source>
</evidence>
<evidence type="ECO:0000256" key="7">
    <source>
        <dbReference type="ARBA" id="ARBA00038324"/>
    </source>
</evidence>
<dbReference type="Pfam" id="PF01569">
    <property type="entry name" value="PAP2"/>
    <property type="match status" value="1"/>
</dbReference>
<comment type="subcellular location">
    <subcellularLocation>
        <location evidence="1">Endoplasmic reticulum membrane</location>
        <topology evidence="1">Multi-pass membrane protein</topology>
    </subcellularLocation>
</comment>
<evidence type="ECO:0000256" key="6">
    <source>
        <dbReference type="ARBA" id="ARBA00023136"/>
    </source>
</evidence>
<gene>
    <name evidence="11" type="primary">LCB3</name>
    <name evidence="11" type="ORF">HK105_207590</name>
</gene>
<proteinExistence type="inferred from homology"/>
<dbReference type="PANTHER" id="PTHR14969">
    <property type="entry name" value="SPHINGOSINE-1-PHOSPHATE PHOSPHOHYDROLASE"/>
    <property type="match status" value="1"/>
</dbReference>
<dbReference type="InterPro" id="IPR000326">
    <property type="entry name" value="PAP2/HPO"/>
</dbReference>
<dbReference type="SUPFAM" id="SSF48317">
    <property type="entry name" value="Acid phosphatase/Vanadium-dependent haloperoxidase"/>
    <property type="match status" value="1"/>
</dbReference>
<evidence type="ECO:0000313" key="12">
    <source>
        <dbReference type="Proteomes" id="UP001527925"/>
    </source>
</evidence>
<feature type="transmembrane region" description="Helical" evidence="9">
    <location>
        <begin position="262"/>
        <end position="285"/>
    </location>
</feature>
<keyword evidence="5 9" id="KW-1133">Transmembrane helix</keyword>
<comment type="caution">
    <text evidence="11">The sequence shown here is derived from an EMBL/GenBank/DDBJ whole genome shotgun (WGS) entry which is preliminary data.</text>
</comment>
<organism evidence="11 12">
    <name type="scientific">Polyrhizophydium stewartii</name>
    <dbReference type="NCBI Taxonomy" id="2732419"/>
    <lineage>
        <taxon>Eukaryota</taxon>
        <taxon>Fungi</taxon>
        <taxon>Fungi incertae sedis</taxon>
        <taxon>Chytridiomycota</taxon>
        <taxon>Chytridiomycota incertae sedis</taxon>
        <taxon>Chytridiomycetes</taxon>
        <taxon>Rhizophydiales</taxon>
        <taxon>Rhizophydiales incertae sedis</taxon>
        <taxon>Polyrhizophydium</taxon>
    </lineage>
</organism>
<feature type="transmembrane region" description="Helical" evidence="9">
    <location>
        <begin position="235"/>
        <end position="255"/>
    </location>
</feature>
<evidence type="ECO:0000313" key="11">
    <source>
        <dbReference type="EMBL" id="KAL2912919.1"/>
    </source>
</evidence>
<evidence type="ECO:0000256" key="3">
    <source>
        <dbReference type="ARBA" id="ARBA00022801"/>
    </source>
</evidence>